<reference evidence="3" key="1">
    <citation type="submission" date="2020-01" db="EMBL/GenBank/DDBJ databases">
        <title>'Steroidobacter agaridevorans' sp. nov., agar-degrading bacteria isolated from rhizosphere soils.</title>
        <authorList>
            <person name="Ikenaga M."/>
            <person name="Kataoka M."/>
            <person name="Murouchi A."/>
            <person name="Katsuragi S."/>
            <person name="Sakai M."/>
        </authorList>
    </citation>
    <scope>NUCLEOTIDE SEQUENCE [LARGE SCALE GENOMIC DNA]</scope>
    <source>
        <strain evidence="3">YU21-B</strain>
    </source>
</reference>
<evidence type="ECO:0000313" key="2">
    <source>
        <dbReference type="EMBL" id="GFE81698.1"/>
    </source>
</evidence>
<evidence type="ECO:0000256" key="1">
    <source>
        <dbReference type="SAM" id="MobiDB-lite"/>
    </source>
</evidence>
<accession>A0A829YFT7</accession>
<protein>
    <submittedName>
        <fullName evidence="2">Uncharacterized protein</fullName>
    </submittedName>
</protein>
<evidence type="ECO:0000313" key="3">
    <source>
        <dbReference type="Proteomes" id="UP000445000"/>
    </source>
</evidence>
<name>A0A829YFT7_9GAMM</name>
<comment type="caution">
    <text evidence="2">The sequence shown here is derived from an EMBL/GenBank/DDBJ whole genome shotgun (WGS) entry which is preliminary data.</text>
</comment>
<proteinExistence type="predicted"/>
<dbReference type="Proteomes" id="UP000445000">
    <property type="component" value="Unassembled WGS sequence"/>
</dbReference>
<dbReference type="EMBL" id="BLJN01000003">
    <property type="protein sequence ID" value="GFE81698.1"/>
    <property type="molecule type" value="Genomic_DNA"/>
</dbReference>
<organism evidence="2 3">
    <name type="scientific">Steroidobacter agaridevorans</name>
    <dbReference type="NCBI Taxonomy" id="2695856"/>
    <lineage>
        <taxon>Bacteria</taxon>
        <taxon>Pseudomonadati</taxon>
        <taxon>Pseudomonadota</taxon>
        <taxon>Gammaproteobacteria</taxon>
        <taxon>Steroidobacterales</taxon>
        <taxon>Steroidobacteraceae</taxon>
        <taxon>Steroidobacter</taxon>
    </lineage>
</organism>
<dbReference type="AlphaFoldDB" id="A0A829YFT7"/>
<feature type="compositionally biased region" description="Gly residues" evidence="1">
    <location>
        <begin position="1"/>
        <end position="12"/>
    </location>
</feature>
<sequence>MEAGQDGGGDPDGQGKNQPGEDQSHIQAPFDGLGARRTNKYYRGYNDSGTGTVKMKVVSFSLEEGNKYFGRIDGKRFYIGSRVPYLGGKGLANSSGTALQKYDRRQFRDQYGFWADFIHPTAMAEGALFHTLNTYDRAFFTFSFLQFAAHVPNGDFVVYMRALLKLPSAAEYFPDLAIVGDRICRLLDSGPVQLESDVSTAGLCDYLNPTVMEIEDTEVIQAAKFVHWAQNDALNRQMQIEVGIAHFRRNMAQYAQRYSLDGAPAAICLVIADIRHQGRAKSAAIVSALANPKPLDALLDLGSALYPERLKVLRREIKALTTEGTFGGLKYSVAKSEFVN</sequence>
<gene>
    <name evidence="2" type="ORF">GCM10011487_36980</name>
</gene>
<feature type="region of interest" description="Disordered" evidence="1">
    <location>
        <begin position="1"/>
        <end position="30"/>
    </location>
</feature>
<keyword evidence="3" id="KW-1185">Reference proteome</keyword>